<evidence type="ECO:0000256" key="1">
    <source>
        <dbReference type="ARBA" id="ARBA00022490"/>
    </source>
</evidence>
<keyword evidence="2 9" id="KW-0808">Transferase</keyword>
<evidence type="ECO:0000259" key="10">
    <source>
        <dbReference type="Pfam" id="PF01467"/>
    </source>
</evidence>
<dbReference type="NCBIfam" id="TIGR01510">
    <property type="entry name" value="coaD_prev_kdtB"/>
    <property type="match status" value="1"/>
</dbReference>
<feature type="binding site" evidence="9">
    <location>
        <position position="50"/>
    </location>
    <ligand>
        <name>ATP</name>
        <dbReference type="ChEBI" id="CHEBI:30616"/>
    </ligand>
</feature>
<evidence type="ECO:0000256" key="8">
    <source>
        <dbReference type="ARBA" id="ARBA00029346"/>
    </source>
</evidence>
<reference evidence="12" key="1">
    <citation type="journal article" date="2019" name="Int. J. Syst. Evol. Microbiol.">
        <title>The Global Catalogue of Microorganisms (GCM) 10K type strain sequencing project: providing services to taxonomists for standard genome sequencing and annotation.</title>
        <authorList>
            <consortium name="The Broad Institute Genomics Platform"/>
            <consortium name="The Broad Institute Genome Sequencing Center for Infectious Disease"/>
            <person name="Wu L."/>
            <person name="Ma J."/>
        </authorList>
    </citation>
    <scope>NUCLEOTIDE SEQUENCE [LARGE SCALE GENOMIC DNA]</scope>
    <source>
        <strain evidence="12">JCM 30742</strain>
    </source>
</reference>
<comment type="caution">
    <text evidence="11">The sequence shown here is derived from an EMBL/GenBank/DDBJ whole genome shotgun (WGS) entry which is preliminary data.</text>
</comment>
<dbReference type="CDD" id="cd02163">
    <property type="entry name" value="PPAT"/>
    <property type="match status" value="1"/>
</dbReference>
<comment type="subcellular location">
    <subcellularLocation>
        <location evidence="9">Cytoplasm</location>
    </subcellularLocation>
</comment>
<dbReference type="InterPro" id="IPR014729">
    <property type="entry name" value="Rossmann-like_a/b/a_fold"/>
</dbReference>
<dbReference type="HAMAP" id="MF_00151">
    <property type="entry name" value="PPAT_bact"/>
    <property type="match status" value="1"/>
</dbReference>
<feature type="binding site" evidence="9">
    <location>
        <begin position="156"/>
        <end position="162"/>
    </location>
    <ligand>
        <name>ATP</name>
        <dbReference type="ChEBI" id="CHEBI:30616"/>
    </ligand>
</feature>
<comment type="cofactor">
    <cofactor evidence="9">
        <name>Mg(2+)</name>
        <dbReference type="ChEBI" id="CHEBI:18420"/>
    </cofactor>
</comment>
<evidence type="ECO:0000256" key="4">
    <source>
        <dbReference type="ARBA" id="ARBA00022741"/>
    </source>
</evidence>
<feature type="site" description="Transition state stabilizer" evidence="9">
    <location>
        <position position="50"/>
    </location>
</feature>
<evidence type="ECO:0000256" key="6">
    <source>
        <dbReference type="ARBA" id="ARBA00022842"/>
    </source>
</evidence>
<dbReference type="EC" id="2.7.7.3" evidence="9"/>
<feature type="binding site" evidence="9">
    <location>
        <position position="74"/>
    </location>
    <ligand>
        <name>substrate</name>
    </ligand>
</feature>
<proteinExistence type="inferred from homology"/>
<dbReference type="NCBIfam" id="TIGR00125">
    <property type="entry name" value="cyt_tran_rel"/>
    <property type="match status" value="1"/>
</dbReference>
<dbReference type="Proteomes" id="UP001500752">
    <property type="component" value="Unassembled WGS sequence"/>
</dbReference>
<comment type="function">
    <text evidence="9">Reversibly transfers an adenylyl group from ATP to 4'-phosphopantetheine, yielding dephospho-CoA (dPCoA) and pyrophosphate.</text>
</comment>
<keyword evidence="1 9" id="KW-0963">Cytoplasm</keyword>
<protein>
    <recommendedName>
        <fullName evidence="9">Phosphopantetheine adenylyltransferase</fullName>
        <ecNumber evidence="9">2.7.7.3</ecNumber>
    </recommendedName>
    <alternativeName>
        <fullName evidence="9">Dephospho-CoA pyrophosphorylase</fullName>
    </alternativeName>
    <alternativeName>
        <fullName evidence="9">Pantetheine-phosphate adenylyltransferase</fullName>
        <shortName evidence="9">PPAT</shortName>
    </alternativeName>
</protein>
<dbReference type="PANTHER" id="PTHR21342">
    <property type="entry name" value="PHOSPHOPANTETHEINE ADENYLYLTRANSFERASE"/>
    <property type="match status" value="1"/>
</dbReference>
<accession>A0ABP7BY49</accession>
<feature type="binding site" evidence="9">
    <location>
        <position position="42"/>
    </location>
    <ligand>
        <name>substrate</name>
    </ligand>
</feature>
<feature type="domain" description="Cytidyltransferase-like" evidence="10">
    <location>
        <begin position="38"/>
        <end position="166"/>
    </location>
</feature>
<comment type="similarity">
    <text evidence="9">Belongs to the bacterial CoaD family.</text>
</comment>
<keyword evidence="12" id="KW-1185">Reference proteome</keyword>
<dbReference type="PANTHER" id="PTHR21342:SF1">
    <property type="entry name" value="PHOSPHOPANTETHEINE ADENYLYLTRANSFERASE"/>
    <property type="match status" value="1"/>
</dbReference>
<evidence type="ECO:0000256" key="3">
    <source>
        <dbReference type="ARBA" id="ARBA00022695"/>
    </source>
</evidence>
<evidence type="ECO:0000313" key="12">
    <source>
        <dbReference type="Proteomes" id="UP001500752"/>
    </source>
</evidence>
<evidence type="ECO:0000313" key="11">
    <source>
        <dbReference type="EMBL" id="GAA3670398.1"/>
    </source>
</evidence>
<feature type="binding site" evidence="9">
    <location>
        <position position="132"/>
    </location>
    <ligand>
        <name>ATP</name>
        <dbReference type="ChEBI" id="CHEBI:30616"/>
    </ligand>
</feature>
<dbReference type="SUPFAM" id="SSF52374">
    <property type="entry name" value="Nucleotidylyl transferase"/>
    <property type="match status" value="1"/>
</dbReference>
<gene>
    <name evidence="9 11" type="primary">coaD</name>
    <name evidence="11" type="ORF">GCM10023081_05890</name>
</gene>
<dbReference type="InterPro" id="IPR001980">
    <property type="entry name" value="PPAT"/>
</dbReference>
<dbReference type="PRINTS" id="PR01020">
    <property type="entry name" value="LPSBIOSNTHSS"/>
</dbReference>
<organism evidence="11 12">
    <name type="scientific">Arthrobacter ginkgonis</name>
    <dbReference type="NCBI Taxonomy" id="1630594"/>
    <lineage>
        <taxon>Bacteria</taxon>
        <taxon>Bacillati</taxon>
        <taxon>Actinomycetota</taxon>
        <taxon>Actinomycetes</taxon>
        <taxon>Micrococcales</taxon>
        <taxon>Micrococcaceae</taxon>
        <taxon>Arthrobacter</taxon>
    </lineage>
</organism>
<dbReference type="InterPro" id="IPR004821">
    <property type="entry name" value="Cyt_trans-like"/>
</dbReference>
<keyword evidence="7 9" id="KW-0173">Coenzyme A biosynthesis</keyword>
<keyword evidence="4 9" id="KW-0547">Nucleotide-binding</keyword>
<dbReference type="Gene3D" id="3.40.50.620">
    <property type="entry name" value="HUPs"/>
    <property type="match status" value="1"/>
</dbReference>
<evidence type="ECO:0000256" key="7">
    <source>
        <dbReference type="ARBA" id="ARBA00022993"/>
    </source>
</evidence>
<evidence type="ECO:0000256" key="5">
    <source>
        <dbReference type="ARBA" id="ARBA00022840"/>
    </source>
</evidence>
<name>A0ABP7BY49_9MICC</name>
<keyword evidence="6 9" id="KW-0460">Magnesium</keyword>
<dbReference type="EMBL" id="BAABEO010000008">
    <property type="protein sequence ID" value="GAA3670398.1"/>
    <property type="molecule type" value="Genomic_DNA"/>
</dbReference>
<comment type="catalytic activity">
    <reaction evidence="8 9">
        <text>(R)-4'-phosphopantetheine + ATP + H(+) = 3'-dephospho-CoA + diphosphate</text>
        <dbReference type="Rhea" id="RHEA:19801"/>
        <dbReference type="ChEBI" id="CHEBI:15378"/>
        <dbReference type="ChEBI" id="CHEBI:30616"/>
        <dbReference type="ChEBI" id="CHEBI:33019"/>
        <dbReference type="ChEBI" id="CHEBI:57328"/>
        <dbReference type="ChEBI" id="CHEBI:61723"/>
        <dbReference type="EC" id="2.7.7.3"/>
    </reaction>
</comment>
<dbReference type="GO" id="GO:0016779">
    <property type="term" value="F:nucleotidyltransferase activity"/>
    <property type="evidence" value="ECO:0007669"/>
    <property type="project" value="UniProtKB-KW"/>
</dbReference>
<evidence type="ECO:0000256" key="2">
    <source>
        <dbReference type="ARBA" id="ARBA00022679"/>
    </source>
</evidence>
<feature type="binding site" evidence="9">
    <location>
        <position position="107"/>
    </location>
    <ligand>
        <name>substrate</name>
    </ligand>
</feature>
<feature type="binding site" evidence="9">
    <location>
        <begin position="42"/>
        <end position="43"/>
    </location>
    <ligand>
        <name>ATP</name>
        <dbReference type="ChEBI" id="CHEBI:30616"/>
    </ligand>
</feature>
<feature type="binding site" evidence="9">
    <location>
        <position position="121"/>
    </location>
    <ligand>
        <name>substrate</name>
    </ligand>
</feature>
<comment type="subunit">
    <text evidence="9">Homohexamer.</text>
</comment>
<evidence type="ECO:0000256" key="9">
    <source>
        <dbReference type="HAMAP-Rule" id="MF_00151"/>
    </source>
</evidence>
<feature type="binding site" evidence="9">
    <location>
        <begin position="122"/>
        <end position="124"/>
    </location>
    <ligand>
        <name>ATP</name>
        <dbReference type="ChEBI" id="CHEBI:30616"/>
    </ligand>
</feature>
<comment type="pathway">
    <text evidence="9">Cofactor biosynthesis; coenzyme A biosynthesis; CoA from (R)-pantothenate: step 4/5.</text>
</comment>
<keyword evidence="3 9" id="KW-0548">Nucleotidyltransferase</keyword>
<sequence>MRPLSQVAPAASAPACRSEHPLCRGRCLGRLQGMRRAVCPGSYDPIHKGHLEIIARATNLFDEVVVAVSTNYSKKYMFTEADRLEMVRESVSGLAGIRVEGMGDGLLAGFCREVGAEAIVKGLRSSLDYQYEVPMAAMNRHLTGVETVFLTADTRYTHLSSTLVKEVQALGGDVSDFLPKAALRRLGTGR</sequence>
<dbReference type="Pfam" id="PF01467">
    <property type="entry name" value="CTP_transf_like"/>
    <property type="match status" value="1"/>
</dbReference>
<keyword evidence="5 9" id="KW-0067">ATP-binding</keyword>